<reference evidence="3" key="1">
    <citation type="submission" date="2015-07" db="EMBL/GenBank/DDBJ databases">
        <title>Draft Genome Sequence of Roseovarius tolerans EL-164, a producer of N-Acylated Alanine Methyl Esters (NAMEs).</title>
        <authorList>
            <person name="Voget S."/>
            <person name="Bruns H."/>
            <person name="Wagner-Doebler I."/>
            <person name="Schulz S."/>
            <person name="Daniel R."/>
        </authorList>
    </citation>
    <scope>NUCLEOTIDE SEQUENCE [LARGE SCALE GENOMIC DNA]</scope>
    <source>
        <strain evidence="3">EL-164</strain>
    </source>
</reference>
<dbReference type="AlphaFoldDB" id="A0A0L6CWD1"/>
<organism evidence="2 3">
    <name type="scientific">Roseovarius tolerans</name>
    <dbReference type="NCBI Taxonomy" id="74031"/>
    <lineage>
        <taxon>Bacteria</taxon>
        <taxon>Pseudomonadati</taxon>
        <taxon>Pseudomonadota</taxon>
        <taxon>Alphaproteobacteria</taxon>
        <taxon>Rhodobacterales</taxon>
        <taxon>Roseobacteraceae</taxon>
        <taxon>Roseovarius</taxon>
    </lineage>
</organism>
<evidence type="ECO:0008006" key="4">
    <source>
        <dbReference type="Google" id="ProtNLM"/>
    </source>
</evidence>
<proteinExistence type="predicted"/>
<sequence length="111" mass="11841">MRPQLPFISVAIALLFAAPALAEADAPRFDVTQDLSFDSATQSASMVVSTQSRSPRWSANWTGVYIGGQLGFGSVDTSTGGEVLYHDFGSFNGSGNDIEATTVQIRAAYRF</sequence>
<feature type="signal peptide" evidence="1">
    <location>
        <begin position="1"/>
        <end position="22"/>
    </location>
</feature>
<keyword evidence="1" id="KW-0732">Signal</keyword>
<keyword evidence="3" id="KW-1185">Reference proteome</keyword>
<dbReference type="EMBL" id="LGVV01000013">
    <property type="protein sequence ID" value="KNX42066.1"/>
    <property type="molecule type" value="Genomic_DNA"/>
</dbReference>
<dbReference type="Proteomes" id="UP000037046">
    <property type="component" value="Unassembled WGS sequence"/>
</dbReference>
<evidence type="ECO:0000313" key="2">
    <source>
        <dbReference type="EMBL" id="KNX42066.1"/>
    </source>
</evidence>
<protein>
    <recommendedName>
        <fullName evidence="4">Outer membrane protein beta-barrel domain-containing protein</fullName>
    </recommendedName>
</protein>
<dbReference type="PATRIC" id="fig|74031.6.peg.1435"/>
<feature type="chain" id="PRO_5005563194" description="Outer membrane protein beta-barrel domain-containing protein" evidence="1">
    <location>
        <begin position="23"/>
        <end position="111"/>
    </location>
</feature>
<comment type="caution">
    <text evidence="2">The sequence shown here is derived from an EMBL/GenBank/DDBJ whole genome shotgun (WGS) entry which is preliminary data.</text>
</comment>
<dbReference type="RefSeq" id="WP_050662317.1">
    <property type="nucleotide sequence ID" value="NZ_CP118494.1"/>
</dbReference>
<evidence type="ECO:0000256" key="1">
    <source>
        <dbReference type="SAM" id="SignalP"/>
    </source>
</evidence>
<name>A0A0L6CWD1_9RHOB</name>
<gene>
    <name evidence="2" type="ORF">ROTO_14070</name>
</gene>
<evidence type="ECO:0000313" key="3">
    <source>
        <dbReference type="Proteomes" id="UP000037046"/>
    </source>
</evidence>
<accession>A0A0L6CWD1</accession>
<dbReference type="OrthoDB" id="268975at2"/>